<dbReference type="EMBL" id="JANBPG010001283">
    <property type="protein sequence ID" value="KAJ1890757.1"/>
    <property type="molecule type" value="Genomic_DNA"/>
</dbReference>
<proteinExistence type="predicted"/>
<comment type="caution">
    <text evidence="1">The sequence shown here is derived from an EMBL/GenBank/DDBJ whole genome shotgun (WGS) entry which is preliminary data.</text>
</comment>
<keyword evidence="2" id="KW-1185">Reference proteome</keyword>
<protein>
    <submittedName>
        <fullName evidence="1">Uncharacterized protein</fullName>
    </submittedName>
</protein>
<dbReference type="Proteomes" id="UP001150581">
    <property type="component" value="Unassembled WGS sequence"/>
</dbReference>
<name>A0ACC1I9T9_9FUNG</name>
<organism evidence="1 2">
    <name type="scientific">Kickxella alabastrina</name>
    <dbReference type="NCBI Taxonomy" id="61397"/>
    <lineage>
        <taxon>Eukaryota</taxon>
        <taxon>Fungi</taxon>
        <taxon>Fungi incertae sedis</taxon>
        <taxon>Zoopagomycota</taxon>
        <taxon>Kickxellomycotina</taxon>
        <taxon>Kickxellomycetes</taxon>
        <taxon>Kickxellales</taxon>
        <taxon>Kickxellaceae</taxon>
        <taxon>Kickxella</taxon>
    </lineage>
</organism>
<evidence type="ECO:0000313" key="2">
    <source>
        <dbReference type="Proteomes" id="UP001150581"/>
    </source>
</evidence>
<sequence>MSHTTPSPVSHSPKSQAAFQEQVQRLQLPSKPTSTSSALAPPVQQPQAPYNRPQSQTQGHGPGLQDSVLMSPPVQQTSEPVVRRQLQNWSTEYMDSTPEPAAVPAAAPTAAPIPNPSHGADPLVGHLLPLAQQGMQDLSISQHHPQMQPAPPVAAAPRPPSPMRADAALVAGEPILTAVSEESDYDNGVASFRASAHDMLEQIKTMADIMVCLSSAGTAGAAGNAMGNLDVAAFNQKAKRAATLAKALFGPVASGGSSSPGTGAVTDSTTVKQMQ</sequence>
<evidence type="ECO:0000313" key="1">
    <source>
        <dbReference type="EMBL" id="KAJ1890757.1"/>
    </source>
</evidence>
<gene>
    <name evidence="1" type="ORF">LPJ66_007296</name>
</gene>
<reference evidence="1" key="1">
    <citation type="submission" date="2022-07" db="EMBL/GenBank/DDBJ databases">
        <title>Phylogenomic reconstructions and comparative analyses of Kickxellomycotina fungi.</title>
        <authorList>
            <person name="Reynolds N.K."/>
            <person name="Stajich J.E."/>
            <person name="Barry K."/>
            <person name="Grigoriev I.V."/>
            <person name="Crous P."/>
            <person name="Smith M.E."/>
        </authorList>
    </citation>
    <scope>NUCLEOTIDE SEQUENCE</scope>
    <source>
        <strain evidence="1">Benny 63K</strain>
    </source>
</reference>
<accession>A0ACC1I9T9</accession>